<evidence type="ECO:0000313" key="3">
    <source>
        <dbReference type="EMBL" id="MCV3270728.1"/>
    </source>
</evidence>
<dbReference type="Proteomes" id="UP001208690">
    <property type="component" value="Unassembled WGS sequence"/>
</dbReference>
<proteinExistence type="inferred from homology"/>
<organism evidence="3 4">
    <name type="scientific">Roseobacter sinensis</name>
    <dbReference type="NCBI Taxonomy" id="2931391"/>
    <lineage>
        <taxon>Bacteria</taxon>
        <taxon>Pseudomonadati</taxon>
        <taxon>Pseudomonadota</taxon>
        <taxon>Alphaproteobacteria</taxon>
        <taxon>Rhodobacterales</taxon>
        <taxon>Roseobacteraceae</taxon>
        <taxon>Roseobacter</taxon>
    </lineage>
</organism>
<gene>
    <name evidence="3" type="ORF">MUB52_04740</name>
</gene>
<dbReference type="InterPro" id="IPR005545">
    <property type="entry name" value="YCII"/>
</dbReference>
<dbReference type="SUPFAM" id="SSF54909">
    <property type="entry name" value="Dimeric alpha+beta barrel"/>
    <property type="match status" value="1"/>
</dbReference>
<dbReference type="Pfam" id="PF03795">
    <property type="entry name" value="YCII"/>
    <property type="match status" value="1"/>
</dbReference>
<reference evidence="3 4" key="1">
    <citation type="submission" date="2022-04" db="EMBL/GenBank/DDBJ databases">
        <title>Roseobacter sp. WL0113 is a bacterium isolated from neritic sediment.</title>
        <authorList>
            <person name="Wang L."/>
            <person name="He W."/>
            <person name="Zhang D.-F."/>
        </authorList>
    </citation>
    <scope>NUCLEOTIDE SEQUENCE [LARGE SCALE GENOMIC DNA]</scope>
    <source>
        <strain evidence="3 4">WL0113</strain>
    </source>
</reference>
<evidence type="ECO:0000256" key="1">
    <source>
        <dbReference type="ARBA" id="ARBA00007689"/>
    </source>
</evidence>
<name>A0ABT3BC78_9RHOB</name>
<dbReference type="PANTHER" id="PTHR35174">
    <property type="entry name" value="BLL7171 PROTEIN-RELATED"/>
    <property type="match status" value="1"/>
</dbReference>
<evidence type="ECO:0000313" key="4">
    <source>
        <dbReference type="Proteomes" id="UP001208690"/>
    </source>
</evidence>
<keyword evidence="4" id="KW-1185">Reference proteome</keyword>
<sequence>MMYAITIYGEAGLFEQLPQSRQDEVMAGHRSLQERLGARGDYISVKLMPPSTAVTISPASAPDATPLIVDGPFAETKESFLGFYAAEFRDLDEALDYARMISSPIARLEVRPISWAGGVISTEG</sequence>
<dbReference type="RefSeq" id="WP_263843049.1">
    <property type="nucleotide sequence ID" value="NZ_JALIEB010000002.1"/>
</dbReference>
<dbReference type="InterPro" id="IPR011008">
    <property type="entry name" value="Dimeric_a/b-barrel"/>
</dbReference>
<protein>
    <submittedName>
        <fullName evidence="3">YciI family protein</fullName>
    </submittedName>
</protein>
<evidence type="ECO:0000259" key="2">
    <source>
        <dbReference type="Pfam" id="PF03795"/>
    </source>
</evidence>
<accession>A0ABT3BC78</accession>
<feature type="domain" description="YCII-related" evidence="2">
    <location>
        <begin position="1"/>
        <end position="102"/>
    </location>
</feature>
<dbReference type="EMBL" id="JALIEB010000002">
    <property type="protein sequence ID" value="MCV3270728.1"/>
    <property type="molecule type" value="Genomic_DNA"/>
</dbReference>
<dbReference type="Gene3D" id="3.30.70.1060">
    <property type="entry name" value="Dimeric alpha+beta barrel"/>
    <property type="match status" value="1"/>
</dbReference>
<dbReference type="PANTHER" id="PTHR35174:SF3">
    <property type="entry name" value="BLL7171 PROTEIN"/>
    <property type="match status" value="1"/>
</dbReference>
<comment type="caution">
    <text evidence="3">The sequence shown here is derived from an EMBL/GenBank/DDBJ whole genome shotgun (WGS) entry which is preliminary data.</text>
</comment>
<comment type="similarity">
    <text evidence="1">Belongs to the YciI family.</text>
</comment>